<feature type="compositionally biased region" description="Polar residues" evidence="1">
    <location>
        <begin position="825"/>
        <end position="839"/>
    </location>
</feature>
<dbReference type="InterPro" id="IPR005546">
    <property type="entry name" value="Autotransporte_beta"/>
</dbReference>
<feature type="region of interest" description="Disordered" evidence="1">
    <location>
        <begin position="825"/>
        <end position="984"/>
    </location>
</feature>
<evidence type="ECO:0000313" key="3">
    <source>
        <dbReference type="EMBL" id="CAF28077.1"/>
    </source>
</evidence>
<dbReference type="EnsemblBacteria" id="CAF28077">
    <property type="protein sequence ID" value="CAF28077"/>
    <property type="gene ID" value="BH13030"/>
</dbReference>
<dbReference type="eggNOG" id="COG0095">
    <property type="taxonomic scope" value="Bacteria"/>
</dbReference>
<evidence type="ECO:0000256" key="1">
    <source>
        <dbReference type="SAM" id="MobiDB-lite"/>
    </source>
</evidence>
<dbReference type="GO" id="GO:0019867">
    <property type="term" value="C:outer membrane"/>
    <property type="evidence" value="ECO:0007669"/>
    <property type="project" value="InterPro"/>
</dbReference>
<feature type="compositionally biased region" description="Polar residues" evidence="1">
    <location>
        <begin position="864"/>
        <end position="881"/>
    </location>
</feature>
<evidence type="ECO:0000259" key="2">
    <source>
        <dbReference type="PROSITE" id="PS51208"/>
    </source>
</evidence>
<gene>
    <name evidence="3" type="ordered locus">BH13030</name>
</gene>
<dbReference type="InterPro" id="IPR012332">
    <property type="entry name" value="Autotransporter_pectin_lyase_C"/>
</dbReference>
<dbReference type="Gene3D" id="2.40.128.130">
    <property type="entry name" value="Autotransporter beta-domain"/>
    <property type="match status" value="1"/>
</dbReference>
<feature type="compositionally biased region" description="Polar residues" evidence="1">
    <location>
        <begin position="948"/>
        <end position="965"/>
    </location>
</feature>
<feature type="region of interest" description="Disordered" evidence="1">
    <location>
        <begin position="1044"/>
        <end position="1066"/>
    </location>
</feature>
<dbReference type="eggNOG" id="COG0508">
    <property type="taxonomic scope" value="Bacteria"/>
</dbReference>
<organism evidence="3 4">
    <name type="scientific">Bartonella henselae (strain ATCC 49882 / DSM 28221 / CCUG 30454 / Houston 1)</name>
    <name type="common">Rochalimaea henselae</name>
    <dbReference type="NCBI Taxonomy" id="283166"/>
    <lineage>
        <taxon>Bacteria</taxon>
        <taxon>Pseudomonadati</taxon>
        <taxon>Pseudomonadota</taxon>
        <taxon>Alphaproteobacteria</taxon>
        <taxon>Hyphomicrobiales</taxon>
        <taxon>Bartonellaceae</taxon>
        <taxon>Bartonella</taxon>
    </lineage>
</organism>
<dbReference type="PaxDb" id="283166-BH13030"/>
<dbReference type="EMBL" id="BX897699">
    <property type="protein sequence ID" value="CAF28077.1"/>
    <property type="molecule type" value="Genomic_DNA"/>
</dbReference>
<sequence length="2008" mass="214343">MINVLKNRTRLCALTTSVFFFLQGMDVSMGASAGVGDSLISNPFVVSAGEGFPSYRCEVGTFGQIDRGPIYCDDGEFHKMKRGSITVPVYGSAAVTAIGKIESLPASADLQDDDIDNTFHKIKETTVELDAVLLKSKGLSYSDELVTFENGIFTHKFSDSDELVGFGSAVYSVLDAKVDLKRSNIRGFIVGLNAESEGIIVMRGGEVRRSFLGAEASDASFVVLDKVAINVDGIGLYSDGSGINMVSGSLVFPEEGIGGISTNYGSITLKNVNIQIKKAGNVEVDSVQDSDNDGPKSVGFLLHEGFVSFDDVTFNDSDAAVLYILGGLDNVVRQSVEYASVLSVEDVSSVEVADVSLEDLLRPEYVVRNNNFITPYRKGQPADNNAFASAVSTMSAVLNEIYDDKGAFQATRAFKVSASIKSSNITLNGKESYGIYFKGRERDEEKLLSSSGANEAARVVLLEDTKLNVPDGLAIYGDEGSKSYIILGKKSRLSGNLSLKAEPNSIMSVFAHDSTILGGVVTDEHANTELFLSGNSSWHLIKSKDKGWKCSEADNYIDSCISAISLVDSSIKFVSSQSDQAHAGGYQTLRIGDESTLSYGVYNSLGGSAIYLNAHVISDDSGHTQMVSDKLLIYGFVSGETTVHVNDVVRRGGNSNTVRLEETQNKSHSVSMIQVYGLAREDSFQLSSPYVTMQGSPYQYTLRAYKMENSEKTFEGDLESDDTAEWWDFRLESKVQDGDTSTYLLYIPGSPINGVEEVAYTVVDGDDDLSKPSVLGRSEIAEDLIGDLSLVVVPSTLPERSASVASAELERSETEDEVSVILNPSSVETSIPPTVSGNSAGPVRGGQSAPVARSESDGGVTVVLSPSSVETSTPPAVSDNSAGPVGGEQSASVARSESDGGVTVVLSPSSVETSTPPAVSDNSAGPVGGEQSASVARSESDGGVTVVLSPSSVETSTPPAVSDNSAGPVGGEQSASVARSEESAATPYTVFTALQGTTESRPVGRILLSTPVKSTVVSTESRDPAPIISAAASPQPSVMQSIVTSKPSASVDSAGKESVSSQCNDRGRNGAETLQNSYLCNDGQTHTVTDLTLKASGALQHPMHAKSQNTIIKLEGATIMGAADSENNVDLTKLQLVSTVLAEDGAEVVLDKKSTVKNSSIGLEAQKGGKVKMTDGTVNARYVGVLAGSGSSVNLSNTKINVTGDLAIAGLASNAGEATMNTGVITLTSGVAVRSESGGNVKLDNVKITAKKGQQDQPDSAETFGRAAFLVSDRGSVEFTNGYVSTDANGLWMRDSNDSVENSTSDTGTSRRKRSSDVRPSLNRAHIELSDVKVEGDKSYGIYFDGTGRKEGSQQNRNRVLEEAVTELSGTGSTIEKVSVVKRSTVSQKEKTPIDITGAVSLKKTRFEVINGIAIYGNNSGGQISLEENTILSGDLLLSAENNSHISVSVDDSIIEGWARIDKSSYAKLDLINKSEWILKRSVKRNFATPDSGCIDSCVSSIRLVNSTIDFVPSESEDLYQTLHIGTGNAKVYEAHGDVAIFLNARLNPRDPSDQQVTDRLVIHGDVEGKTRLHIRGVSDIVGEGKDNNQIAHSVSIIQVYGQAEKDSFQLDGNYVALANSPYKYVLRSYGPQLTAKQEHIEQKFIKDGGAFWNFRLENQYVKPSVPTDGLVLDERADGFVLPERVVRSVVPQVPTYLLLPNNLFHVGLMDIGDQNKQLETLRMSAGGMLEVHENPALFLRGYGGHYRYASDLSALEYGYGGHLRYNAVKAGILLKTIESADNVVSFGVMGSYGKLSLQPKNVEHSEESTFDKWSITAYSTLQHDAGFYVDGLLSYGLFKGDVVTLARGKTATLKSKPLSVSLTGGQSFATGYEGFVVDPQVQVVYQNLQFDKARDIDNFDVEMGKLDQWVARVGGRLSKSPTGSEGISATSFYGKLYLVHGFRKKQSVHFKDAFQLGAFGSSLEAGLGFNTWLSPKFALHGDVVYQQKLTKAGFSGASFSGGLRYQF</sequence>
<dbReference type="GeneID" id="92985914"/>
<dbReference type="SUPFAM" id="SSF51126">
    <property type="entry name" value="Pectin lyase-like"/>
    <property type="match status" value="2"/>
</dbReference>
<dbReference type="Gene3D" id="2.160.20.20">
    <property type="match status" value="2"/>
</dbReference>
<dbReference type="PROSITE" id="PS51208">
    <property type="entry name" value="AUTOTRANSPORTER"/>
    <property type="match status" value="1"/>
</dbReference>
<dbReference type="eggNOG" id="COG3468">
    <property type="taxonomic scope" value="Bacteria"/>
</dbReference>
<protein>
    <submittedName>
        <fullName evidence="3">Probable surface protein</fullName>
    </submittedName>
</protein>
<dbReference type="RefSeq" id="WP_011181114.1">
    <property type="nucleotide sequence ID" value="NC_005956.1"/>
</dbReference>
<proteinExistence type="predicted"/>
<accession>A0A0H3LZF5</accession>
<dbReference type="SMR" id="A0A0H3LZF5"/>
<dbReference type="InterPro" id="IPR006315">
    <property type="entry name" value="OM_autotransptr_brl_dom"/>
</dbReference>
<feature type="compositionally biased region" description="Polar residues" evidence="1">
    <location>
        <begin position="906"/>
        <end position="923"/>
    </location>
</feature>
<feature type="domain" description="Autotransporter" evidence="2">
    <location>
        <begin position="1731"/>
        <end position="2008"/>
    </location>
</feature>
<feature type="compositionally biased region" description="Polar residues" evidence="1">
    <location>
        <begin position="1299"/>
        <end position="1308"/>
    </location>
</feature>
<dbReference type="SUPFAM" id="SSF103515">
    <property type="entry name" value="Autotransporter"/>
    <property type="match status" value="1"/>
</dbReference>
<dbReference type="Pfam" id="PF03797">
    <property type="entry name" value="Autotransporter"/>
    <property type="match status" value="1"/>
</dbReference>
<dbReference type="KEGG" id="bhe:BH13030"/>
<reference evidence="3 4" key="1">
    <citation type="journal article" date="2004" name="Proc. Natl. Acad. Sci. U.S.A.">
        <title>The louse-borne human pathogen Bartonella quintana is a genomic derivative of the zoonotic agent Bartonella henselae.</title>
        <authorList>
            <person name="Alsmark U.C.M."/>
            <person name="Frank A.C."/>
            <person name="Karlberg E.O."/>
            <person name="Legault B.-A."/>
            <person name="Ardell D.H."/>
            <person name="Canbaeck B."/>
            <person name="Eriksson A.-S."/>
            <person name="Naeslund A.K."/>
            <person name="Handley S.A."/>
            <person name="Huvet M."/>
            <person name="La Scola B."/>
            <person name="Holmberg M."/>
            <person name="Andersson S.G.E."/>
        </authorList>
    </citation>
    <scope>NUCLEOTIDE SEQUENCE [LARGE SCALE GENOMIC DNA]</scope>
    <source>
        <strain evidence="4">ATCC 49882 / DSM 28221 / CCUG 30454 / Houston 1</strain>
    </source>
</reference>
<dbReference type="SMART" id="SM00869">
    <property type="entry name" value="Autotransporter"/>
    <property type="match status" value="1"/>
</dbReference>
<dbReference type="NCBIfam" id="TIGR01414">
    <property type="entry name" value="autotrans_barl"/>
    <property type="match status" value="1"/>
</dbReference>
<dbReference type="InterPro" id="IPR011050">
    <property type="entry name" value="Pectin_lyase_fold/virulence"/>
</dbReference>
<evidence type="ECO:0000313" key="4">
    <source>
        <dbReference type="Proteomes" id="UP000000421"/>
    </source>
</evidence>
<keyword evidence="4" id="KW-1185">Reference proteome</keyword>
<dbReference type="InterPro" id="IPR036709">
    <property type="entry name" value="Autotransporte_beta_dom_sf"/>
</dbReference>
<dbReference type="OrthoDB" id="7922675at2"/>
<dbReference type="Proteomes" id="UP000000421">
    <property type="component" value="Chromosome"/>
</dbReference>
<name>A0A0H3LZF5_BARHE</name>
<feature type="region of interest" description="Disordered" evidence="1">
    <location>
        <begin position="1288"/>
        <end position="1322"/>
    </location>
</feature>